<reference evidence="1 2" key="1">
    <citation type="journal article" date="2016" name="Front. Microbiol.">
        <title>Genome and transcriptome sequences reveal the specific parasitism of the nematophagous Purpureocillium lilacinum 36-1.</title>
        <authorList>
            <person name="Xie J."/>
            <person name="Li S."/>
            <person name="Mo C."/>
            <person name="Xiao X."/>
            <person name="Peng D."/>
            <person name="Wang G."/>
            <person name="Xiao Y."/>
        </authorList>
    </citation>
    <scope>NUCLEOTIDE SEQUENCE [LARGE SCALE GENOMIC DNA]</scope>
    <source>
        <strain evidence="1 2">36-1</strain>
    </source>
</reference>
<evidence type="ECO:0000313" key="1">
    <source>
        <dbReference type="EMBL" id="PWI65373.1"/>
    </source>
</evidence>
<name>A0A2U3DSZ7_PURLI</name>
<protein>
    <recommendedName>
        <fullName evidence="3">Killer toxin Kp4 domain-containing protein</fullName>
    </recommendedName>
</protein>
<proteinExistence type="predicted"/>
<comment type="caution">
    <text evidence="1">The sequence shown here is derived from an EMBL/GenBank/DDBJ whole genome shotgun (WGS) entry which is preliminary data.</text>
</comment>
<dbReference type="Proteomes" id="UP000245956">
    <property type="component" value="Unassembled WGS sequence"/>
</dbReference>
<evidence type="ECO:0008006" key="3">
    <source>
        <dbReference type="Google" id="ProtNLM"/>
    </source>
</evidence>
<accession>A0A2U3DSZ7</accession>
<evidence type="ECO:0000313" key="2">
    <source>
        <dbReference type="Proteomes" id="UP000245956"/>
    </source>
</evidence>
<dbReference type="AlphaFoldDB" id="A0A2U3DSZ7"/>
<dbReference type="EMBL" id="LCWV01000034">
    <property type="protein sequence ID" value="PWI65373.1"/>
    <property type="molecule type" value="Genomic_DNA"/>
</dbReference>
<gene>
    <name evidence="1" type="ORF">PCL_07142</name>
</gene>
<organism evidence="1 2">
    <name type="scientific">Purpureocillium lilacinum</name>
    <name type="common">Paecilomyces lilacinus</name>
    <dbReference type="NCBI Taxonomy" id="33203"/>
    <lineage>
        <taxon>Eukaryota</taxon>
        <taxon>Fungi</taxon>
        <taxon>Dikarya</taxon>
        <taxon>Ascomycota</taxon>
        <taxon>Pezizomycotina</taxon>
        <taxon>Sordariomycetes</taxon>
        <taxon>Hypocreomycetidae</taxon>
        <taxon>Hypocreales</taxon>
        <taxon>Ophiocordycipitaceae</taxon>
        <taxon>Purpureocillium</taxon>
    </lineage>
</organism>
<sequence>MEQGTTFSERQFRDLSRSERQPVPPRWLVGTRLRDVAIGVDTTARSRRRRLYEAITPCKQGRVLQSEILYNWWPQDQCWFLIRARPKCISKRIAANTVTDQYTLRRIDKMRPIHAIAIAALSLAATAVAEDNNKATGNDTQGWAADCDALSSRCQTTSVADGNHDNGKDKRLHVMNYLRKLIQSDLPPGRLYGNGRHIACYQHANGPHGFCLFFENFPHGTNHSIGDIMHAFDAMSDPHNANTMYVAGYGVSRGQAELIHLRKMLQLSPCATSTGVSPSSAACTFSARASSLTFCTFIPVAKQAWADPSVFRLGGKTASATLPSEWIPRHAVRWEPAPEGDLALPLLQRRQAVVEVITTDKTKTAPPAPTIPSNMSETIYFALSSANRATNHTLRNIEQARSQEYDYFISASASNHPIKMQPIHAFTIAALALATQTLATSTPTDWLGIKDNNFQADCSHTSVNCRTSHVDAGGSEGYEKKAHVMFSIWKLLSNVPNGTQYGNGKHIACYLHGNGPHGFCLFYENLSKGHRPNIVDTRNSLNAMLDRDVSRHEGCRGRCGRGWPKQWAHGYLKLDYVTNSCDGLCK</sequence>